<protein>
    <submittedName>
        <fullName evidence="1">Uncharacterized protein</fullName>
    </submittedName>
</protein>
<organism evidence="1 2">
    <name type="scientific">Adlercreutzia equolifaciens subsp. celatus</name>
    <dbReference type="NCBI Taxonomy" id="394340"/>
    <lineage>
        <taxon>Bacteria</taxon>
        <taxon>Bacillati</taxon>
        <taxon>Actinomycetota</taxon>
        <taxon>Coriobacteriia</taxon>
        <taxon>Eggerthellales</taxon>
        <taxon>Eggerthellaceae</taxon>
        <taxon>Adlercreutzia</taxon>
    </lineage>
</organism>
<proteinExistence type="predicted"/>
<evidence type="ECO:0000313" key="2">
    <source>
        <dbReference type="Proteomes" id="UP000253805"/>
    </source>
</evidence>
<dbReference type="Proteomes" id="UP000253805">
    <property type="component" value="Unassembled WGS sequence"/>
</dbReference>
<reference evidence="1 2" key="1">
    <citation type="journal article" date="2018" name="Elife">
        <title>Discovery and characterization of a prevalent human gut bacterial enzyme sufficient for the inactivation of a family of plant toxins.</title>
        <authorList>
            <person name="Koppel N."/>
            <person name="Bisanz J.E."/>
            <person name="Pandelia M.E."/>
            <person name="Turnbaugh P.J."/>
            <person name="Balskus E.P."/>
        </authorList>
    </citation>
    <scope>NUCLEOTIDE SEQUENCE [LARGE SCALE GENOMIC DNA]</scope>
    <source>
        <strain evidence="1 2">OB21 GAM 11</strain>
    </source>
</reference>
<evidence type="ECO:0000313" key="1">
    <source>
        <dbReference type="EMBL" id="RDC43992.1"/>
    </source>
</evidence>
<comment type="caution">
    <text evidence="1">The sequence shown here is derived from an EMBL/GenBank/DDBJ whole genome shotgun (WGS) entry which is preliminary data.</text>
</comment>
<dbReference type="RefSeq" id="WP_206604151.1">
    <property type="nucleotide sequence ID" value="NZ_PPUT01000016.1"/>
</dbReference>
<dbReference type="EMBL" id="PPUT01000016">
    <property type="protein sequence ID" value="RDC43992.1"/>
    <property type="molecule type" value="Genomic_DNA"/>
</dbReference>
<dbReference type="AlphaFoldDB" id="A0A369NY17"/>
<gene>
    <name evidence="1" type="ORF">C1850_07170</name>
</gene>
<feature type="non-terminal residue" evidence="1">
    <location>
        <position position="65"/>
    </location>
</feature>
<name>A0A369NY17_9ACTN</name>
<sequence length="65" mass="7149">MHPLVLRKNFELLEFARRKPAARGCGQKVGHSGVRIGVRMYPLETRELAVEAVAAGFSLTEAAEL</sequence>
<accession>A0A369NY17</accession>